<reference evidence="2" key="1">
    <citation type="submission" date="2020-02" db="EMBL/GenBank/DDBJ databases">
        <authorList>
            <person name="Meier V. D."/>
        </authorList>
    </citation>
    <scope>NUCLEOTIDE SEQUENCE</scope>
    <source>
        <strain evidence="2">AVDCRST_MAG01</strain>
    </source>
</reference>
<name>A0A6J4QML1_9ACTN</name>
<evidence type="ECO:0000313" key="2">
    <source>
        <dbReference type="EMBL" id="CAA9444226.1"/>
    </source>
</evidence>
<feature type="compositionally biased region" description="Gly residues" evidence="1">
    <location>
        <begin position="34"/>
        <end position="46"/>
    </location>
</feature>
<dbReference type="EMBL" id="CADCUW010000509">
    <property type="protein sequence ID" value="CAA9444226.1"/>
    <property type="molecule type" value="Genomic_DNA"/>
</dbReference>
<accession>A0A6J4QML1</accession>
<dbReference type="AlphaFoldDB" id="A0A6J4QML1"/>
<feature type="compositionally biased region" description="Basic residues" evidence="1">
    <location>
        <begin position="79"/>
        <end position="91"/>
    </location>
</feature>
<sequence>GRGHRIQGGGDIRGLGAARLPGHTRRPGVEGARGRGGAGGADGGSPGSLRDKDRPAARRRRQRGPREPRDLPAGQGPRTARHRRTGTPRTI</sequence>
<feature type="compositionally biased region" description="Gly residues" evidence="1">
    <location>
        <begin position="1"/>
        <end position="13"/>
    </location>
</feature>
<organism evidence="2">
    <name type="scientific">uncultured Rubrobacteraceae bacterium</name>
    <dbReference type="NCBI Taxonomy" id="349277"/>
    <lineage>
        <taxon>Bacteria</taxon>
        <taxon>Bacillati</taxon>
        <taxon>Actinomycetota</taxon>
        <taxon>Rubrobacteria</taxon>
        <taxon>Rubrobacterales</taxon>
        <taxon>Rubrobacteraceae</taxon>
        <taxon>environmental samples</taxon>
    </lineage>
</organism>
<feature type="non-terminal residue" evidence="2">
    <location>
        <position position="91"/>
    </location>
</feature>
<protein>
    <submittedName>
        <fullName evidence="2">Uncharacterized protein</fullName>
    </submittedName>
</protein>
<gene>
    <name evidence="2" type="ORF">AVDCRST_MAG01-01-3932</name>
</gene>
<evidence type="ECO:0000256" key="1">
    <source>
        <dbReference type="SAM" id="MobiDB-lite"/>
    </source>
</evidence>
<feature type="non-terminal residue" evidence="2">
    <location>
        <position position="1"/>
    </location>
</feature>
<feature type="region of interest" description="Disordered" evidence="1">
    <location>
        <begin position="1"/>
        <end position="91"/>
    </location>
</feature>
<proteinExistence type="predicted"/>